<gene>
    <name evidence="4" type="ORF">M0811_13988</name>
</gene>
<reference evidence="4" key="1">
    <citation type="submission" date="2022-10" db="EMBL/GenBank/DDBJ databases">
        <title>Novel sulphate-reducing endosymbionts in the free-living metamonad Anaeramoeba.</title>
        <authorList>
            <person name="Jerlstrom-Hultqvist J."/>
            <person name="Cepicka I."/>
            <person name="Gallot-Lavallee L."/>
            <person name="Salas-Leiva D."/>
            <person name="Curtis B.A."/>
            <person name="Zahonova K."/>
            <person name="Pipaliya S."/>
            <person name="Dacks J."/>
            <person name="Roger A.J."/>
        </authorList>
    </citation>
    <scope>NUCLEOTIDE SEQUENCE</scope>
    <source>
        <strain evidence="4">BMAN</strain>
    </source>
</reference>
<dbReference type="SUPFAM" id="SSF48445">
    <property type="entry name" value="14-3-3 protein"/>
    <property type="match status" value="1"/>
</dbReference>
<dbReference type="InterPro" id="IPR036815">
    <property type="entry name" value="14-3-3_dom_sf"/>
</dbReference>
<accession>A0A9Q0LZZ9</accession>
<comment type="similarity">
    <text evidence="1">Belongs to the 14-3-3 family.</text>
</comment>
<dbReference type="InterPro" id="IPR023410">
    <property type="entry name" value="14-3-3_domain"/>
</dbReference>
<dbReference type="PANTHER" id="PTHR18860">
    <property type="entry name" value="14-3-3 PROTEIN"/>
    <property type="match status" value="1"/>
</dbReference>
<evidence type="ECO:0000256" key="2">
    <source>
        <dbReference type="PIRSR" id="PIRSR000868-1"/>
    </source>
</evidence>
<feature type="site" description="Interaction with phosphoserine on interacting protein" evidence="2">
    <location>
        <position position="58"/>
    </location>
</feature>
<comment type="caution">
    <text evidence="4">The sequence shown here is derived from an EMBL/GenBank/DDBJ whole genome shotgun (WGS) entry which is preliminary data.</text>
</comment>
<dbReference type="Gene3D" id="1.20.190.20">
    <property type="entry name" value="14-3-3 domain"/>
    <property type="match status" value="1"/>
</dbReference>
<evidence type="ECO:0000256" key="1">
    <source>
        <dbReference type="ARBA" id="ARBA00006141"/>
    </source>
</evidence>
<evidence type="ECO:0000259" key="3">
    <source>
        <dbReference type="SMART" id="SM00101"/>
    </source>
</evidence>
<dbReference type="PIRSF" id="PIRSF000868">
    <property type="entry name" value="14-3-3"/>
    <property type="match status" value="1"/>
</dbReference>
<dbReference type="Proteomes" id="UP001149090">
    <property type="component" value="Unassembled WGS sequence"/>
</dbReference>
<keyword evidence="5" id="KW-1185">Reference proteome</keyword>
<sequence length="249" mass="29034">MDKDKKVLFMTARLGEHTERYDDVVDCMKKIADMRTELSSDERNLISLGYKNLVGARRNAWRTVIALEEKETAQEQLDIIRDYKKKIEQEIQKFCDEFLDLIDKVLLPSTTTDEGQVFFYKLKGDYLRYEAEYQENDKKQEIAKLSEEAYSKATEIAQRSLKTTNPIRLGLALNFSVFYYEILTNQDKACDIAKRAFDDAVIDLDGLSDETYADASMILQLIKENLNLWNQDFQESDDDDFDDDDDDDN</sequence>
<dbReference type="SMART" id="SM00101">
    <property type="entry name" value="14_3_3"/>
    <property type="match status" value="1"/>
</dbReference>
<dbReference type="OrthoDB" id="10260625at2759"/>
<evidence type="ECO:0000313" key="5">
    <source>
        <dbReference type="Proteomes" id="UP001149090"/>
    </source>
</evidence>
<name>A0A9Q0LZZ9_ANAIG</name>
<organism evidence="4 5">
    <name type="scientific">Anaeramoeba ignava</name>
    <name type="common">Anaerobic marine amoeba</name>
    <dbReference type="NCBI Taxonomy" id="1746090"/>
    <lineage>
        <taxon>Eukaryota</taxon>
        <taxon>Metamonada</taxon>
        <taxon>Anaeramoebidae</taxon>
        <taxon>Anaeramoeba</taxon>
    </lineage>
</organism>
<proteinExistence type="inferred from homology"/>
<dbReference type="AlphaFoldDB" id="A0A9Q0LZZ9"/>
<dbReference type="InterPro" id="IPR000308">
    <property type="entry name" value="14-3-3"/>
</dbReference>
<evidence type="ECO:0000313" key="4">
    <source>
        <dbReference type="EMBL" id="KAJ5080543.1"/>
    </source>
</evidence>
<feature type="domain" description="14-3-3" evidence="3">
    <location>
        <begin position="3"/>
        <end position="243"/>
    </location>
</feature>
<dbReference type="Pfam" id="PF00244">
    <property type="entry name" value="14-3-3"/>
    <property type="match status" value="1"/>
</dbReference>
<dbReference type="OMA" id="EDAHESY"/>
<dbReference type="CDD" id="cd08774">
    <property type="entry name" value="14-3-3"/>
    <property type="match status" value="1"/>
</dbReference>
<feature type="site" description="Interaction with phosphoserine on interacting protein" evidence="2">
    <location>
        <position position="128"/>
    </location>
</feature>
<dbReference type="EMBL" id="JAPDFW010000008">
    <property type="protein sequence ID" value="KAJ5080543.1"/>
    <property type="molecule type" value="Genomic_DNA"/>
</dbReference>
<protein>
    <submittedName>
        <fullName evidence="4">14-3-3 protein epsilon</fullName>
    </submittedName>
</protein>
<dbReference type="PRINTS" id="PR00305">
    <property type="entry name" value="1433ZETA"/>
</dbReference>